<keyword evidence="2" id="KW-1185">Reference proteome</keyword>
<protein>
    <recommendedName>
        <fullName evidence="3">Aldo/keto reductase</fullName>
    </recommendedName>
</protein>
<comment type="caution">
    <text evidence="1">The sequence shown here is derived from an EMBL/GenBank/DDBJ whole genome shotgun (WGS) entry which is preliminary data.</text>
</comment>
<evidence type="ECO:0000313" key="2">
    <source>
        <dbReference type="Proteomes" id="UP001248067"/>
    </source>
</evidence>
<evidence type="ECO:0000313" key="1">
    <source>
        <dbReference type="EMBL" id="MDR8755126.1"/>
    </source>
</evidence>
<evidence type="ECO:0008006" key="3">
    <source>
        <dbReference type="Google" id="ProtNLM"/>
    </source>
</evidence>
<accession>A0ABU2E5I2</accession>
<sequence>MIETAIPQLALNDGIQIPANGFGTYKLNGRESVKAMGIP</sequence>
<dbReference type="Proteomes" id="UP001248067">
    <property type="component" value="Unassembled WGS sequence"/>
</dbReference>
<organism evidence="1 2">
    <name type="scientific">Burkholderia pseudomultivorans</name>
    <dbReference type="NCBI Taxonomy" id="1207504"/>
    <lineage>
        <taxon>Bacteria</taxon>
        <taxon>Pseudomonadati</taxon>
        <taxon>Pseudomonadota</taxon>
        <taxon>Betaproteobacteria</taxon>
        <taxon>Burkholderiales</taxon>
        <taxon>Burkholderiaceae</taxon>
        <taxon>Burkholderia</taxon>
        <taxon>Burkholderia cepacia complex</taxon>
    </lineage>
</organism>
<proteinExistence type="predicted"/>
<gene>
    <name evidence="1" type="ORF">FEQ00_03555</name>
</gene>
<name>A0ABU2E5I2_9BURK</name>
<reference evidence="1 2" key="1">
    <citation type="submission" date="2019-06" db="EMBL/GenBank/DDBJ databases">
        <title>Evolution of Burkholderia multivorans in the lungs of Cystic Fibrosis patients.</title>
        <authorList>
            <person name="Moreira L.M."/>
        </authorList>
    </citation>
    <scope>NUCLEOTIDE SEQUENCE [LARGE SCALE GENOMIC DNA]</scope>
    <source>
        <strain evidence="1 2">VC13239</strain>
    </source>
</reference>
<dbReference type="EMBL" id="VJSY01000025">
    <property type="protein sequence ID" value="MDR8755126.1"/>
    <property type="molecule type" value="Genomic_DNA"/>
</dbReference>